<keyword evidence="6 8" id="KW-0472">Membrane</keyword>
<sequence length="406" mass="42547">MAEDEAGALRRQLTWAARVFFPCVAVFILFDQWPFLGQDFSRGQVFGRDFYIFWTAGRLVAEGRLDIVYDVEAFHHAVRAALGPEAGMHLFAYPPPALLGLGLIGRLPYGLALALWTALSTFAFVAAVAAPRWRGQTVALAAVAVPTLINMAMGQTGLFCAALFIAGLRLVPRHPVLAGLCIGLLIVKPVIALPLPVVLLAGRQGRAIAAAAVTVVVLCVLPVLLWGPAVWTGFLAGAMPAQRDFLEWGVGLAQAMKPTVFMAFRDLGGGVAAAYMAQGLAAVLALALLVLHLRGRGWPRRPAPGDILVAALAGAFATPYLHVYDLATVSGALVLLLAAGGGLPARAVTLKVPAILWSLPIAGLLLGLAGMPVVPLLMLFALVVLAVKPLHGGNIDARTTGATRAP</sequence>
<feature type="transmembrane region" description="Helical" evidence="8">
    <location>
        <begin position="272"/>
        <end position="293"/>
    </location>
</feature>
<dbReference type="OrthoDB" id="7679563at2"/>
<comment type="caution">
    <text evidence="9">The sequence shown here is derived from an EMBL/GenBank/DDBJ whole genome shotgun (WGS) entry which is preliminary data.</text>
</comment>
<evidence type="ECO:0000256" key="3">
    <source>
        <dbReference type="ARBA" id="ARBA00022679"/>
    </source>
</evidence>
<name>A0A317DVQ1_9PROT</name>
<proteinExistence type="inferred from homology"/>
<feature type="transmembrane region" description="Helical" evidence="8">
    <location>
        <begin position="361"/>
        <end position="387"/>
    </location>
</feature>
<dbReference type="EMBL" id="QGLF01000005">
    <property type="protein sequence ID" value="PWR18777.1"/>
    <property type="molecule type" value="Genomic_DNA"/>
</dbReference>
<feature type="transmembrane region" description="Helical" evidence="8">
    <location>
        <begin position="109"/>
        <end position="130"/>
    </location>
</feature>
<evidence type="ECO:0000256" key="1">
    <source>
        <dbReference type="ARBA" id="ARBA00004651"/>
    </source>
</evidence>
<feature type="transmembrane region" description="Helical" evidence="8">
    <location>
        <begin position="137"/>
        <end position="165"/>
    </location>
</feature>
<comment type="similarity">
    <text evidence="7">Belongs to the glycosyltransferase 87 family.</text>
</comment>
<dbReference type="Pfam" id="PF09594">
    <property type="entry name" value="GT87"/>
    <property type="match status" value="1"/>
</dbReference>
<evidence type="ECO:0000256" key="5">
    <source>
        <dbReference type="ARBA" id="ARBA00022989"/>
    </source>
</evidence>
<evidence type="ECO:0000256" key="8">
    <source>
        <dbReference type="SAM" id="Phobius"/>
    </source>
</evidence>
<gene>
    <name evidence="9" type="ORF">DKG75_17485</name>
</gene>
<comment type="subcellular location">
    <subcellularLocation>
        <location evidence="1">Cell membrane</location>
        <topology evidence="1">Multi-pass membrane protein</topology>
    </subcellularLocation>
</comment>
<dbReference type="RefSeq" id="WP_109922466.1">
    <property type="nucleotide sequence ID" value="NZ_QGLF01000005.1"/>
</dbReference>
<feature type="transmembrane region" description="Helical" evidence="8">
    <location>
        <begin position="329"/>
        <end position="349"/>
    </location>
</feature>
<evidence type="ECO:0000313" key="9">
    <source>
        <dbReference type="EMBL" id="PWR18777.1"/>
    </source>
</evidence>
<keyword evidence="3" id="KW-0808">Transferase</keyword>
<keyword evidence="5 8" id="KW-1133">Transmembrane helix</keyword>
<reference evidence="10" key="1">
    <citation type="submission" date="2018-05" db="EMBL/GenBank/DDBJ databases">
        <title>Zavarzinia sp. HR-AS.</title>
        <authorList>
            <person name="Lee Y."/>
            <person name="Jeon C.O."/>
        </authorList>
    </citation>
    <scope>NUCLEOTIDE SEQUENCE [LARGE SCALE GENOMIC DNA]</scope>
    <source>
        <strain evidence="10">DSM 1231</strain>
    </source>
</reference>
<keyword evidence="4 8" id="KW-0812">Transmembrane</keyword>
<dbReference type="InterPro" id="IPR018584">
    <property type="entry name" value="GT87"/>
</dbReference>
<dbReference type="AlphaFoldDB" id="A0A317DVQ1"/>
<keyword evidence="10" id="KW-1185">Reference proteome</keyword>
<feature type="transmembrane region" description="Helical" evidence="8">
    <location>
        <begin position="177"/>
        <end position="200"/>
    </location>
</feature>
<evidence type="ECO:0000256" key="7">
    <source>
        <dbReference type="ARBA" id="ARBA00024033"/>
    </source>
</evidence>
<accession>A0A317DVQ1</accession>
<feature type="transmembrane region" description="Helical" evidence="8">
    <location>
        <begin position="12"/>
        <end position="30"/>
    </location>
</feature>
<keyword evidence="2" id="KW-1003">Cell membrane</keyword>
<evidence type="ECO:0000256" key="6">
    <source>
        <dbReference type="ARBA" id="ARBA00023136"/>
    </source>
</evidence>
<evidence type="ECO:0000256" key="2">
    <source>
        <dbReference type="ARBA" id="ARBA00022475"/>
    </source>
</evidence>
<organism evidence="9 10">
    <name type="scientific">Zavarzinia compransoris</name>
    <dbReference type="NCBI Taxonomy" id="1264899"/>
    <lineage>
        <taxon>Bacteria</taxon>
        <taxon>Pseudomonadati</taxon>
        <taxon>Pseudomonadota</taxon>
        <taxon>Alphaproteobacteria</taxon>
        <taxon>Rhodospirillales</taxon>
        <taxon>Zavarziniaceae</taxon>
        <taxon>Zavarzinia</taxon>
    </lineage>
</organism>
<evidence type="ECO:0000313" key="10">
    <source>
        <dbReference type="Proteomes" id="UP000246077"/>
    </source>
</evidence>
<feature type="transmembrane region" description="Helical" evidence="8">
    <location>
        <begin position="207"/>
        <end position="227"/>
    </location>
</feature>
<dbReference type="Proteomes" id="UP000246077">
    <property type="component" value="Unassembled WGS sequence"/>
</dbReference>
<protein>
    <recommendedName>
        <fullName evidence="11">DUF2029 domain-containing protein</fullName>
    </recommendedName>
</protein>
<evidence type="ECO:0000256" key="4">
    <source>
        <dbReference type="ARBA" id="ARBA00022692"/>
    </source>
</evidence>
<dbReference type="GO" id="GO:0005886">
    <property type="term" value="C:plasma membrane"/>
    <property type="evidence" value="ECO:0007669"/>
    <property type="project" value="UniProtKB-SubCell"/>
</dbReference>
<dbReference type="GO" id="GO:0016758">
    <property type="term" value="F:hexosyltransferase activity"/>
    <property type="evidence" value="ECO:0007669"/>
    <property type="project" value="InterPro"/>
</dbReference>
<evidence type="ECO:0008006" key="11">
    <source>
        <dbReference type="Google" id="ProtNLM"/>
    </source>
</evidence>